<dbReference type="Gene3D" id="3.40.50.620">
    <property type="entry name" value="HUPs"/>
    <property type="match status" value="1"/>
</dbReference>
<sequence>MTRSKRHSPAILPPVRTLPPSLTHQRIGLFGGSFNPPHSGHLHVAETALKRLRLDWIYWLPARGNPLKSKPAAFYERVHQVRELIGHNPQMFVSDFEHWANVRYTIDVLKQFTRHSPNAKFVWLMGADSLQNFHDWRAWEEIAQTIPICVVSRPEAGPRALRSPFARKYAGQRVRERQAARLPGLDAPAWVYLKAPYDRTSSTQLRRDAQKR</sequence>
<dbReference type="InterPro" id="IPR004821">
    <property type="entry name" value="Cyt_trans-like"/>
</dbReference>
<dbReference type="Proteomes" id="UP000628854">
    <property type="component" value="Unassembled WGS sequence"/>
</dbReference>
<evidence type="ECO:0000256" key="6">
    <source>
        <dbReference type="ARBA" id="ARBA00022695"/>
    </source>
</evidence>
<comment type="similarity">
    <text evidence="3 11">Belongs to the NadD family.</text>
</comment>
<evidence type="ECO:0000256" key="10">
    <source>
        <dbReference type="ARBA" id="ARBA00048721"/>
    </source>
</evidence>
<comment type="catalytic activity">
    <reaction evidence="10 11">
        <text>nicotinate beta-D-ribonucleotide + ATP + H(+) = deamido-NAD(+) + diphosphate</text>
        <dbReference type="Rhea" id="RHEA:22860"/>
        <dbReference type="ChEBI" id="CHEBI:15378"/>
        <dbReference type="ChEBI" id="CHEBI:30616"/>
        <dbReference type="ChEBI" id="CHEBI:33019"/>
        <dbReference type="ChEBI" id="CHEBI:57502"/>
        <dbReference type="ChEBI" id="CHEBI:58437"/>
        <dbReference type="EC" id="2.7.7.18"/>
    </reaction>
</comment>
<dbReference type="InterPro" id="IPR005248">
    <property type="entry name" value="NadD/NMNAT"/>
</dbReference>
<evidence type="ECO:0000256" key="9">
    <source>
        <dbReference type="ARBA" id="ARBA00023027"/>
    </source>
</evidence>
<evidence type="ECO:0000256" key="7">
    <source>
        <dbReference type="ARBA" id="ARBA00022741"/>
    </source>
</evidence>
<comment type="pathway">
    <text evidence="2 11">Cofactor biosynthesis; NAD(+) biosynthesis; deamido-NAD(+) from nicotinate D-ribonucleotide: step 1/1.</text>
</comment>
<accession>A0ABQ1JDB6</accession>
<dbReference type="Pfam" id="PF01467">
    <property type="entry name" value="CTP_transf_like"/>
    <property type="match status" value="1"/>
</dbReference>
<dbReference type="SUPFAM" id="SSF52374">
    <property type="entry name" value="Nucleotidylyl transferase"/>
    <property type="match status" value="1"/>
</dbReference>
<evidence type="ECO:0000256" key="5">
    <source>
        <dbReference type="ARBA" id="ARBA00022679"/>
    </source>
</evidence>
<dbReference type="EMBL" id="BMKF01000001">
    <property type="protein sequence ID" value="GGB66066.1"/>
    <property type="molecule type" value="Genomic_DNA"/>
</dbReference>
<keyword evidence="5 11" id="KW-0808">Transferase</keyword>
<dbReference type="PANTHER" id="PTHR39321:SF3">
    <property type="entry name" value="PHOSPHOPANTETHEINE ADENYLYLTRANSFERASE"/>
    <property type="match status" value="1"/>
</dbReference>
<protein>
    <recommendedName>
        <fullName evidence="11">Probable nicotinate-nucleotide adenylyltransferase</fullName>
        <ecNumber evidence="11">2.7.7.18</ecNumber>
    </recommendedName>
    <alternativeName>
        <fullName evidence="11">Deamido-NAD(+) diphosphorylase</fullName>
    </alternativeName>
    <alternativeName>
        <fullName evidence="11">Deamido-NAD(+) pyrophosphorylase</fullName>
    </alternativeName>
    <alternativeName>
        <fullName evidence="11">Nicotinate mononucleotide adenylyltransferase</fullName>
        <shortName evidence="11">NaMN adenylyltransferase</shortName>
    </alternativeName>
</protein>
<dbReference type="HAMAP" id="MF_00244">
    <property type="entry name" value="NaMN_adenylyltr"/>
    <property type="match status" value="1"/>
</dbReference>
<dbReference type="CDD" id="cd02165">
    <property type="entry name" value="NMNAT"/>
    <property type="match status" value="1"/>
</dbReference>
<dbReference type="EC" id="2.7.7.18" evidence="11"/>
<evidence type="ECO:0000256" key="1">
    <source>
        <dbReference type="ARBA" id="ARBA00002324"/>
    </source>
</evidence>
<dbReference type="GO" id="GO:0016779">
    <property type="term" value="F:nucleotidyltransferase activity"/>
    <property type="evidence" value="ECO:0007669"/>
    <property type="project" value="UniProtKB-KW"/>
</dbReference>
<keyword evidence="9 11" id="KW-0520">NAD</keyword>
<keyword evidence="6 11" id="KW-0548">Nucleotidyltransferase</keyword>
<gene>
    <name evidence="11 13" type="primary">nadD</name>
    <name evidence="13" type="ORF">GCM10011503_13590</name>
</gene>
<name>A0ABQ1JDB6_9PROT</name>
<evidence type="ECO:0000256" key="4">
    <source>
        <dbReference type="ARBA" id="ARBA00022642"/>
    </source>
</evidence>
<keyword evidence="8 11" id="KW-0067">ATP-binding</keyword>
<evidence type="ECO:0000313" key="14">
    <source>
        <dbReference type="Proteomes" id="UP000628854"/>
    </source>
</evidence>
<evidence type="ECO:0000259" key="12">
    <source>
        <dbReference type="Pfam" id="PF01467"/>
    </source>
</evidence>
<feature type="domain" description="Cytidyltransferase-like" evidence="12">
    <location>
        <begin position="29"/>
        <end position="207"/>
    </location>
</feature>
<dbReference type="RefSeq" id="WP_233124370.1">
    <property type="nucleotide sequence ID" value="NZ_BMKF01000001.1"/>
</dbReference>
<keyword evidence="4 11" id="KW-0662">Pyridine nucleotide biosynthesis</keyword>
<evidence type="ECO:0000256" key="2">
    <source>
        <dbReference type="ARBA" id="ARBA00005019"/>
    </source>
</evidence>
<reference evidence="14" key="1">
    <citation type="journal article" date="2019" name="Int. J. Syst. Evol. Microbiol.">
        <title>The Global Catalogue of Microorganisms (GCM) 10K type strain sequencing project: providing services to taxonomists for standard genome sequencing and annotation.</title>
        <authorList>
            <consortium name="The Broad Institute Genomics Platform"/>
            <consortium name="The Broad Institute Genome Sequencing Center for Infectious Disease"/>
            <person name="Wu L."/>
            <person name="Ma J."/>
        </authorList>
    </citation>
    <scope>NUCLEOTIDE SEQUENCE [LARGE SCALE GENOMIC DNA]</scope>
    <source>
        <strain evidence="14">CGMCC 1.15928</strain>
    </source>
</reference>
<keyword evidence="14" id="KW-1185">Reference proteome</keyword>
<evidence type="ECO:0000256" key="11">
    <source>
        <dbReference type="HAMAP-Rule" id="MF_00244"/>
    </source>
</evidence>
<comment type="caution">
    <text evidence="13">The sequence shown here is derived from an EMBL/GenBank/DDBJ whole genome shotgun (WGS) entry which is preliminary data.</text>
</comment>
<dbReference type="InterPro" id="IPR014729">
    <property type="entry name" value="Rossmann-like_a/b/a_fold"/>
</dbReference>
<evidence type="ECO:0000256" key="3">
    <source>
        <dbReference type="ARBA" id="ARBA00009014"/>
    </source>
</evidence>
<organism evidence="13 14">
    <name type="scientific">Henriciella pelagia</name>
    <dbReference type="NCBI Taxonomy" id="1977912"/>
    <lineage>
        <taxon>Bacteria</taxon>
        <taxon>Pseudomonadati</taxon>
        <taxon>Pseudomonadota</taxon>
        <taxon>Alphaproteobacteria</taxon>
        <taxon>Hyphomonadales</taxon>
        <taxon>Hyphomonadaceae</taxon>
        <taxon>Henriciella</taxon>
    </lineage>
</organism>
<evidence type="ECO:0000256" key="8">
    <source>
        <dbReference type="ARBA" id="ARBA00022840"/>
    </source>
</evidence>
<keyword evidence="7 11" id="KW-0547">Nucleotide-binding</keyword>
<dbReference type="PANTHER" id="PTHR39321">
    <property type="entry name" value="NICOTINATE-NUCLEOTIDE ADENYLYLTRANSFERASE-RELATED"/>
    <property type="match status" value="1"/>
</dbReference>
<dbReference type="NCBIfam" id="TIGR00482">
    <property type="entry name" value="nicotinate (nicotinamide) nucleotide adenylyltransferase"/>
    <property type="match status" value="1"/>
</dbReference>
<proteinExistence type="inferred from homology"/>
<evidence type="ECO:0000313" key="13">
    <source>
        <dbReference type="EMBL" id="GGB66066.1"/>
    </source>
</evidence>
<comment type="function">
    <text evidence="1 11">Catalyzes the reversible adenylation of nicotinate mononucleotide (NaMN) to nicotinic acid adenine dinucleotide (NaAD).</text>
</comment>